<comment type="caution">
    <text evidence="1">The sequence shown here is derived from an EMBL/GenBank/DDBJ whole genome shotgun (WGS) entry which is preliminary data.</text>
</comment>
<evidence type="ECO:0000313" key="1">
    <source>
        <dbReference type="EMBL" id="KAJ7994034.1"/>
    </source>
</evidence>
<sequence length="139" mass="14844">MLLGLLLKEQSGNGRESEKNPATWVGEEGVVGQTVSVASACKVREKPSSSGSLMSNIKEQVSLDPSRDEGSEGEAISKENAGLPGIEEPRSGAEHHLCFPRGRGGVLRGLPRQLPFFTPVLSGAVDKSHVRRALRGRED</sequence>
<evidence type="ECO:0000313" key="2">
    <source>
        <dbReference type="Proteomes" id="UP001157502"/>
    </source>
</evidence>
<organism evidence="1 2">
    <name type="scientific">Dallia pectoralis</name>
    <name type="common">Alaska blackfish</name>
    <dbReference type="NCBI Taxonomy" id="75939"/>
    <lineage>
        <taxon>Eukaryota</taxon>
        <taxon>Metazoa</taxon>
        <taxon>Chordata</taxon>
        <taxon>Craniata</taxon>
        <taxon>Vertebrata</taxon>
        <taxon>Euteleostomi</taxon>
        <taxon>Actinopterygii</taxon>
        <taxon>Neopterygii</taxon>
        <taxon>Teleostei</taxon>
        <taxon>Protacanthopterygii</taxon>
        <taxon>Esociformes</taxon>
        <taxon>Umbridae</taxon>
        <taxon>Dallia</taxon>
    </lineage>
</organism>
<dbReference type="EMBL" id="CM055750">
    <property type="protein sequence ID" value="KAJ7994034.1"/>
    <property type="molecule type" value="Genomic_DNA"/>
</dbReference>
<name>A0ACC2FRQ2_DALPE</name>
<accession>A0ACC2FRQ2</accession>
<reference evidence="1" key="1">
    <citation type="submission" date="2021-05" db="EMBL/GenBank/DDBJ databases">
        <authorList>
            <person name="Pan Q."/>
            <person name="Jouanno E."/>
            <person name="Zahm M."/>
            <person name="Klopp C."/>
            <person name="Cabau C."/>
            <person name="Louis A."/>
            <person name="Berthelot C."/>
            <person name="Parey E."/>
            <person name="Roest Crollius H."/>
            <person name="Montfort J."/>
            <person name="Robinson-Rechavi M."/>
            <person name="Bouchez O."/>
            <person name="Lampietro C."/>
            <person name="Lopez Roques C."/>
            <person name="Donnadieu C."/>
            <person name="Postlethwait J."/>
            <person name="Bobe J."/>
            <person name="Dillon D."/>
            <person name="Chandos A."/>
            <person name="von Hippel F."/>
            <person name="Guiguen Y."/>
        </authorList>
    </citation>
    <scope>NUCLEOTIDE SEQUENCE</scope>
    <source>
        <strain evidence="1">YG-Jan2019</strain>
    </source>
</reference>
<dbReference type="Proteomes" id="UP001157502">
    <property type="component" value="Chromosome 23"/>
</dbReference>
<protein>
    <submittedName>
        <fullName evidence="1">Uncharacterized protein</fullName>
    </submittedName>
</protein>
<proteinExistence type="predicted"/>
<gene>
    <name evidence="1" type="ORF">DPEC_G00261760</name>
</gene>
<keyword evidence="2" id="KW-1185">Reference proteome</keyword>